<evidence type="ECO:0000313" key="8">
    <source>
        <dbReference type="EMBL" id="STO07173.1"/>
    </source>
</evidence>
<dbReference type="Pfam" id="PF00990">
    <property type="entry name" value="GGDEF"/>
    <property type="match status" value="1"/>
</dbReference>
<dbReference type="PANTHER" id="PTHR45138">
    <property type="entry name" value="REGULATORY COMPONENTS OF SENSORY TRANSDUCTION SYSTEM"/>
    <property type="match status" value="1"/>
</dbReference>
<protein>
    <submittedName>
        <fullName evidence="8">Probable diguanylate cyclase YcdT</fullName>
        <ecNumber evidence="8">2.7.7.65</ecNumber>
    </submittedName>
</protein>
<keyword evidence="8" id="KW-0808">Transferase</keyword>
<keyword evidence="5 6" id="KW-0472">Membrane</keyword>
<dbReference type="FunFam" id="3.30.70.270:FF:000001">
    <property type="entry name" value="Diguanylate cyclase domain protein"/>
    <property type="match status" value="1"/>
</dbReference>
<dbReference type="AlphaFoldDB" id="A0A377FS43"/>
<evidence type="ECO:0000256" key="5">
    <source>
        <dbReference type="ARBA" id="ARBA00023136"/>
    </source>
</evidence>
<accession>A0A377FS43</accession>
<dbReference type="CDD" id="cd01949">
    <property type="entry name" value="GGDEF"/>
    <property type="match status" value="1"/>
</dbReference>
<keyword evidence="2" id="KW-1003">Cell membrane</keyword>
<dbReference type="Gene3D" id="3.30.70.270">
    <property type="match status" value="1"/>
</dbReference>
<dbReference type="NCBIfam" id="TIGR00254">
    <property type="entry name" value="GGDEF"/>
    <property type="match status" value="1"/>
</dbReference>
<dbReference type="SMART" id="SM00267">
    <property type="entry name" value="GGDEF"/>
    <property type="match status" value="1"/>
</dbReference>
<dbReference type="GO" id="GO:0043709">
    <property type="term" value="P:cell adhesion involved in single-species biofilm formation"/>
    <property type="evidence" value="ECO:0007669"/>
    <property type="project" value="TreeGrafter"/>
</dbReference>
<evidence type="ECO:0000256" key="6">
    <source>
        <dbReference type="SAM" id="Phobius"/>
    </source>
</evidence>
<dbReference type="Pfam" id="PF07694">
    <property type="entry name" value="5TM-5TMR_LYT"/>
    <property type="match status" value="1"/>
</dbReference>
<evidence type="ECO:0000256" key="2">
    <source>
        <dbReference type="ARBA" id="ARBA00022475"/>
    </source>
</evidence>
<feature type="transmembrane region" description="Helical" evidence="6">
    <location>
        <begin position="131"/>
        <end position="152"/>
    </location>
</feature>
<feature type="transmembrane region" description="Helical" evidence="6">
    <location>
        <begin position="67"/>
        <end position="90"/>
    </location>
</feature>
<dbReference type="InterPro" id="IPR000160">
    <property type="entry name" value="GGDEF_dom"/>
</dbReference>
<feature type="transmembrane region" description="Helical" evidence="6">
    <location>
        <begin position="158"/>
        <end position="178"/>
    </location>
</feature>
<dbReference type="InterPro" id="IPR050469">
    <property type="entry name" value="Diguanylate_Cyclase"/>
</dbReference>
<name>A0A377FS43_9BACL</name>
<feature type="domain" description="GGDEF" evidence="7">
    <location>
        <begin position="220"/>
        <end position="352"/>
    </location>
</feature>
<dbReference type="STRING" id="1397694.GCA_000702585_01034"/>
<dbReference type="InterPro" id="IPR043128">
    <property type="entry name" value="Rev_trsase/Diguanyl_cyclase"/>
</dbReference>
<sequence>MPFTALLLNASVAFKGFYLISKLYHSDRFGSFRSRGFLIGLLTGGLGLFLMVNAVQANDEVRVDLRYLPLVLLAFYGARFPLLIATVIIASTRFLFGLTDQAIVAFIATFVVGVGMWWIHRHVRRLLLQSMLLHVWALFITSVSILINLGWNSAYVEIVLTFWIVGLLVGTLASLLAIDLEQMTRRSKEYKHSAERDHLTGLFNRRMWEERTTSLVSESRTYNVLALDIDHFKRVNDTYGHPNGDLVLKRFAELLKIETRSHDVVARIGGEEFIILIYDLSPEKVAKVSERIRKRIEAEAFTLSDGTSIQVSVSIGIAHGSALPVESMSDVADTALYQAKDNGRNQTVLLHADARMLVPN</sequence>
<dbReference type="InterPro" id="IPR029787">
    <property type="entry name" value="Nucleotide_cyclase"/>
</dbReference>
<organism evidence="8 9">
    <name type="scientific">Exiguobacterium aurantiacum</name>
    <dbReference type="NCBI Taxonomy" id="33987"/>
    <lineage>
        <taxon>Bacteria</taxon>
        <taxon>Bacillati</taxon>
        <taxon>Bacillota</taxon>
        <taxon>Bacilli</taxon>
        <taxon>Bacillales</taxon>
        <taxon>Bacillales Family XII. Incertae Sedis</taxon>
        <taxon>Exiguobacterium</taxon>
    </lineage>
</organism>
<dbReference type="GO" id="GO:0071555">
    <property type="term" value="P:cell wall organization"/>
    <property type="evidence" value="ECO:0007669"/>
    <property type="project" value="InterPro"/>
</dbReference>
<comment type="subcellular location">
    <subcellularLocation>
        <location evidence="1">Cell membrane</location>
        <topology evidence="1">Multi-pass membrane protein</topology>
    </subcellularLocation>
</comment>
<dbReference type="PROSITE" id="PS50887">
    <property type="entry name" value="GGDEF"/>
    <property type="match status" value="1"/>
</dbReference>
<evidence type="ECO:0000259" key="7">
    <source>
        <dbReference type="PROSITE" id="PS50887"/>
    </source>
</evidence>
<keyword evidence="3 6" id="KW-0812">Transmembrane</keyword>
<dbReference type="GO" id="GO:0000155">
    <property type="term" value="F:phosphorelay sensor kinase activity"/>
    <property type="evidence" value="ECO:0007669"/>
    <property type="project" value="InterPro"/>
</dbReference>
<evidence type="ECO:0000313" key="9">
    <source>
        <dbReference type="Proteomes" id="UP000254060"/>
    </source>
</evidence>
<keyword evidence="4 6" id="KW-1133">Transmembrane helix</keyword>
<dbReference type="PANTHER" id="PTHR45138:SF9">
    <property type="entry name" value="DIGUANYLATE CYCLASE DGCM-RELATED"/>
    <property type="match status" value="1"/>
</dbReference>
<dbReference type="EC" id="2.7.7.65" evidence="8"/>
<evidence type="ECO:0000256" key="1">
    <source>
        <dbReference type="ARBA" id="ARBA00004651"/>
    </source>
</evidence>
<dbReference type="Proteomes" id="UP000254060">
    <property type="component" value="Unassembled WGS sequence"/>
</dbReference>
<proteinExistence type="predicted"/>
<dbReference type="GO" id="GO:1902201">
    <property type="term" value="P:negative regulation of bacterial-type flagellum-dependent cell motility"/>
    <property type="evidence" value="ECO:0007669"/>
    <property type="project" value="TreeGrafter"/>
</dbReference>
<dbReference type="SUPFAM" id="SSF55073">
    <property type="entry name" value="Nucleotide cyclase"/>
    <property type="match status" value="1"/>
</dbReference>
<feature type="transmembrane region" description="Helical" evidence="6">
    <location>
        <begin position="102"/>
        <end position="119"/>
    </location>
</feature>
<keyword evidence="8" id="KW-0548">Nucleotidyltransferase</keyword>
<feature type="transmembrane region" description="Helical" evidence="6">
    <location>
        <begin position="37"/>
        <end position="55"/>
    </location>
</feature>
<dbReference type="GO" id="GO:0052621">
    <property type="term" value="F:diguanylate cyclase activity"/>
    <property type="evidence" value="ECO:0007669"/>
    <property type="project" value="UniProtKB-EC"/>
</dbReference>
<gene>
    <name evidence="8" type="primary">ycdT_1</name>
    <name evidence="8" type="ORF">NCTC13163_00518</name>
</gene>
<reference evidence="8 9" key="1">
    <citation type="submission" date="2018-06" db="EMBL/GenBank/DDBJ databases">
        <authorList>
            <consortium name="Pathogen Informatics"/>
            <person name="Doyle S."/>
        </authorList>
    </citation>
    <scope>NUCLEOTIDE SEQUENCE [LARGE SCALE GENOMIC DNA]</scope>
    <source>
        <strain evidence="8 9">NCTC13163</strain>
    </source>
</reference>
<evidence type="ECO:0000256" key="3">
    <source>
        <dbReference type="ARBA" id="ARBA00022692"/>
    </source>
</evidence>
<dbReference type="OrthoDB" id="69083at2"/>
<dbReference type="EMBL" id="UGGP01000001">
    <property type="protein sequence ID" value="STO07173.1"/>
    <property type="molecule type" value="Genomic_DNA"/>
</dbReference>
<dbReference type="GO" id="GO:0005886">
    <property type="term" value="C:plasma membrane"/>
    <property type="evidence" value="ECO:0007669"/>
    <property type="project" value="UniProtKB-SubCell"/>
</dbReference>
<evidence type="ECO:0000256" key="4">
    <source>
        <dbReference type="ARBA" id="ARBA00022989"/>
    </source>
</evidence>
<dbReference type="RefSeq" id="WP_029334292.1">
    <property type="nucleotide sequence ID" value="NZ_UGGP01000001.1"/>
</dbReference>
<dbReference type="InterPro" id="IPR011620">
    <property type="entry name" value="Sig_transdc_His_kinase_LytS_TM"/>
</dbReference>